<evidence type="ECO:0000313" key="3">
    <source>
        <dbReference type="Proteomes" id="UP000318307"/>
    </source>
</evidence>
<accession>A0A562S7D3</accession>
<dbReference type="Proteomes" id="UP000318307">
    <property type="component" value="Unassembled WGS sequence"/>
</dbReference>
<dbReference type="Pfam" id="PF12633">
    <property type="entry name" value="Adenyl_cycl_N"/>
    <property type="match status" value="1"/>
</dbReference>
<dbReference type="RefSeq" id="WP_144681222.1">
    <property type="nucleotide sequence ID" value="NZ_VLLC01000001.1"/>
</dbReference>
<feature type="domain" description="Adenylate cyclase class-I N-terminal" evidence="1">
    <location>
        <begin position="11"/>
        <end position="207"/>
    </location>
</feature>
<evidence type="ECO:0000313" key="2">
    <source>
        <dbReference type="EMBL" id="TWI77307.1"/>
    </source>
</evidence>
<comment type="caution">
    <text evidence="2">The sequence shown here is derived from an EMBL/GenBank/DDBJ whole genome shotgun (WGS) entry which is preliminary data.</text>
</comment>
<gene>
    <name evidence="2" type="ORF">LZ24_00111</name>
</gene>
<sequence length="626" mass="73318">MIEKKILWNLKKFQTYNHERQRMFAEASPREANQILYLLPWMLSVNHPKVPGYMKNAEKTFRVYGIDRCMNIRKKDAFFCRMFGVGTDLLFQKQESLLIEGLYSIGSAGTLAQTADSDCDIWICCDSRMIGKEGWKALQKKINIIKDWLDTNCRMPVYFFLSDLEAIRRGDFGQALDESSGSAQKNVLKEEFYRTFIVIMGKVPFWWVCWDRDGDMPYGSTWKQLEENRRISDELVNLGDIEKVSSREFLGAALWQLHKSLTSPLKSVIKMTLLRMYLDRPDEALPCQRFRDQVLRGERDFQDPMGFSMELILEEYGRDLPPAEHQLMVRCFYLRCGLTAFEQKKPIRKEQTRRFVSIAGLSREACFELDTFEEWDAARQMRFGKEMLLRLFRFYEDIVRRAKGVASMMDTRDLTVLGRRITAIYQKKEDKVVHLPRPGYAFNLKSLEFVWMEDHWNLYPGSDRKLPFLAGADILEAVTFAVWNGLYNRTRMRMEPNPSSVSLQEIINLSEKIKDIFGVCDVAERDADVFLRAERFTKVLVVISFEKSPYSKDINDLGVIFSNAWGEIYVRRFQSPFALTSFMRQYRKGNPGLEVYYYLQRNASYYEKIIERTKRLTALSLSSGPL</sequence>
<dbReference type="GO" id="GO:0004016">
    <property type="term" value="F:adenylate cyclase activity"/>
    <property type="evidence" value="ECO:0007669"/>
    <property type="project" value="InterPro"/>
</dbReference>
<dbReference type="PANTHER" id="PTHR38760">
    <property type="entry name" value="ADENYLATE CYCLASE"/>
    <property type="match status" value="1"/>
</dbReference>
<dbReference type="Pfam" id="PF01295">
    <property type="entry name" value="Adenylate_cycl"/>
    <property type="match status" value="1"/>
</dbReference>
<dbReference type="InterPro" id="IPR024685">
    <property type="entry name" value="Adenylate_cyclase_1_N"/>
</dbReference>
<dbReference type="PANTHER" id="PTHR38760:SF1">
    <property type="entry name" value="ADENYLATE CYCLASE"/>
    <property type="match status" value="1"/>
</dbReference>
<evidence type="ECO:0000259" key="1">
    <source>
        <dbReference type="Pfam" id="PF12633"/>
    </source>
</evidence>
<dbReference type="OrthoDB" id="5436892at2"/>
<name>A0A562S7D3_9BACT</name>
<dbReference type="GO" id="GO:0006171">
    <property type="term" value="P:cAMP biosynthetic process"/>
    <property type="evidence" value="ECO:0007669"/>
    <property type="project" value="InterPro"/>
</dbReference>
<dbReference type="InterPro" id="IPR000274">
    <property type="entry name" value="Adenylate_cyclase_1"/>
</dbReference>
<organism evidence="2 3">
    <name type="scientific">Desulfobotulus alkaliphilus</name>
    <dbReference type="NCBI Taxonomy" id="622671"/>
    <lineage>
        <taxon>Bacteria</taxon>
        <taxon>Pseudomonadati</taxon>
        <taxon>Thermodesulfobacteriota</taxon>
        <taxon>Desulfobacteria</taxon>
        <taxon>Desulfobacterales</taxon>
        <taxon>Desulfobacteraceae</taxon>
        <taxon>Desulfobotulus</taxon>
    </lineage>
</organism>
<keyword evidence="3" id="KW-1185">Reference proteome</keyword>
<reference evidence="2 3" key="1">
    <citation type="submission" date="2019-07" db="EMBL/GenBank/DDBJ databases">
        <title>Genome sequencing of 100 strains of the haloalkaliphilic chemolithoautotrophic sulfur-oxidizing bacterium Thioalkalivibrio.</title>
        <authorList>
            <person name="Muyzer G."/>
        </authorList>
    </citation>
    <scope>NUCLEOTIDE SEQUENCE [LARGE SCALE GENOMIC DNA]</scope>
    <source>
        <strain evidence="2 3">ASO4-4</strain>
    </source>
</reference>
<dbReference type="EMBL" id="VLLC01000001">
    <property type="protein sequence ID" value="TWI77307.1"/>
    <property type="molecule type" value="Genomic_DNA"/>
</dbReference>
<protein>
    <submittedName>
        <fullName evidence="2">Adenylate cyclase class 1</fullName>
    </submittedName>
</protein>
<dbReference type="AlphaFoldDB" id="A0A562S7D3"/>
<proteinExistence type="predicted"/>